<dbReference type="InterPro" id="IPR005653">
    <property type="entry name" value="OstA-like_N"/>
</dbReference>
<sequence length="166" mass="17166">MSYLRVLFLCLPVVLSAGASAAQGTTVAFGATPADPSQPVEVTAENLDVNQADGSAEFAGDVLVIQGEMRMSADRVFVVYDREASRIARLEASGGVVLINGPDAAESDSAVYSIDSGVIVMTGNVLLTQGPSAMSSNRMTVNLTTGTAQMAGRVKTILNPTPRGDD</sequence>
<dbReference type="Proteomes" id="UP000294662">
    <property type="component" value="Unassembled WGS sequence"/>
</dbReference>
<evidence type="ECO:0000259" key="3">
    <source>
        <dbReference type="Pfam" id="PF03968"/>
    </source>
</evidence>
<dbReference type="GO" id="GO:0015920">
    <property type="term" value="P:lipopolysaccharide transport"/>
    <property type="evidence" value="ECO:0007669"/>
    <property type="project" value="TreeGrafter"/>
</dbReference>
<dbReference type="Pfam" id="PF03968">
    <property type="entry name" value="LptD_N"/>
    <property type="match status" value="1"/>
</dbReference>
<evidence type="ECO:0000256" key="1">
    <source>
        <dbReference type="ARBA" id="ARBA00022729"/>
    </source>
</evidence>
<organism evidence="4 5">
    <name type="scientific">Antarcticimicrobium sediminis</name>
    <dbReference type="NCBI Taxonomy" id="2546227"/>
    <lineage>
        <taxon>Bacteria</taxon>
        <taxon>Pseudomonadati</taxon>
        <taxon>Pseudomonadota</taxon>
        <taxon>Alphaproteobacteria</taxon>
        <taxon>Rhodobacterales</taxon>
        <taxon>Paracoccaceae</taxon>
        <taxon>Antarcticimicrobium</taxon>
    </lineage>
</organism>
<dbReference type="RefSeq" id="WP_132829994.1">
    <property type="nucleotide sequence ID" value="NZ_SMFP01000008.1"/>
</dbReference>
<evidence type="ECO:0000313" key="5">
    <source>
        <dbReference type="Proteomes" id="UP000294662"/>
    </source>
</evidence>
<dbReference type="GO" id="GO:0030288">
    <property type="term" value="C:outer membrane-bounded periplasmic space"/>
    <property type="evidence" value="ECO:0007669"/>
    <property type="project" value="TreeGrafter"/>
</dbReference>
<feature type="chain" id="PRO_5020730070" evidence="2">
    <location>
        <begin position="22"/>
        <end position="166"/>
    </location>
</feature>
<protein>
    <submittedName>
        <fullName evidence="4">Lipopolysaccharide transport periplasmic protein LptA</fullName>
    </submittedName>
</protein>
<dbReference type="EMBL" id="SMFP01000008">
    <property type="protein sequence ID" value="TDE37058.1"/>
    <property type="molecule type" value="Genomic_DNA"/>
</dbReference>
<evidence type="ECO:0000256" key="2">
    <source>
        <dbReference type="SAM" id="SignalP"/>
    </source>
</evidence>
<keyword evidence="5" id="KW-1185">Reference proteome</keyword>
<dbReference type="PANTHER" id="PTHR36504">
    <property type="entry name" value="LIPOPOLYSACCHARIDE EXPORT SYSTEM PROTEIN LPTA"/>
    <property type="match status" value="1"/>
</dbReference>
<evidence type="ECO:0000313" key="4">
    <source>
        <dbReference type="EMBL" id="TDE37058.1"/>
    </source>
</evidence>
<dbReference type="PANTHER" id="PTHR36504:SF1">
    <property type="entry name" value="LIPOPOLYSACCHARIDE EXPORT SYSTEM PROTEIN LPTA"/>
    <property type="match status" value="1"/>
</dbReference>
<accession>A0A4R5EQS7</accession>
<dbReference type="InterPro" id="IPR052037">
    <property type="entry name" value="LPS_export_LptA"/>
</dbReference>
<dbReference type="Gene3D" id="2.60.450.10">
    <property type="entry name" value="Lipopolysaccharide (LPS) transport protein A like domain"/>
    <property type="match status" value="1"/>
</dbReference>
<gene>
    <name evidence="4" type="ORF">E1B25_13260</name>
</gene>
<name>A0A4R5EQS7_9RHOB</name>
<feature type="signal peptide" evidence="2">
    <location>
        <begin position="1"/>
        <end position="21"/>
    </location>
</feature>
<dbReference type="GO" id="GO:0009279">
    <property type="term" value="C:cell outer membrane"/>
    <property type="evidence" value="ECO:0007669"/>
    <property type="project" value="TreeGrafter"/>
</dbReference>
<dbReference type="OrthoDB" id="9811926at2"/>
<dbReference type="GO" id="GO:0017089">
    <property type="term" value="F:glycolipid transfer activity"/>
    <property type="evidence" value="ECO:0007669"/>
    <property type="project" value="TreeGrafter"/>
</dbReference>
<keyword evidence="1 2" id="KW-0732">Signal</keyword>
<feature type="domain" description="Organic solvent tolerance-like N-terminal" evidence="3">
    <location>
        <begin position="41"/>
        <end position="146"/>
    </location>
</feature>
<comment type="caution">
    <text evidence="4">The sequence shown here is derived from an EMBL/GenBank/DDBJ whole genome shotgun (WGS) entry which is preliminary data.</text>
</comment>
<proteinExistence type="predicted"/>
<reference evidence="4 5" key="1">
    <citation type="submission" date="2019-03" db="EMBL/GenBank/DDBJ databases">
        <authorList>
            <person name="Zhang S."/>
        </authorList>
    </citation>
    <scope>NUCLEOTIDE SEQUENCE [LARGE SCALE GENOMIC DNA]</scope>
    <source>
        <strain evidence="4 5">S4J41</strain>
    </source>
</reference>
<dbReference type="AlphaFoldDB" id="A0A4R5EQS7"/>